<dbReference type="EMBL" id="LVHF01000029">
    <property type="protein sequence ID" value="OAN12959.1"/>
    <property type="molecule type" value="Genomic_DNA"/>
</dbReference>
<dbReference type="RefSeq" id="WP_068332687.1">
    <property type="nucleotide sequence ID" value="NZ_LVHF01000029.1"/>
</dbReference>
<keyword evidence="1" id="KW-0732">Signal</keyword>
<evidence type="ECO:0000313" key="2">
    <source>
        <dbReference type="EMBL" id="OAN12959.1"/>
    </source>
</evidence>
<dbReference type="OrthoDB" id="363007at2"/>
<reference evidence="2 3" key="1">
    <citation type="submission" date="2016-03" db="EMBL/GenBank/DDBJ databases">
        <title>Photobacterium proteolyticum sp. nov. a protease producing bacterium isolated from ocean sediments of Laizhou Bay.</title>
        <authorList>
            <person name="Li Y."/>
        </authorList>
    </citation>
    <scope>NUCLEOTIDE SEQUENCE [LARGE SCALE GENOMIC DNA]</scope>
    <source>
        <strain evidence="2 3">R-40508</strain>
    </source>
</reference>
<evidence type="ECO:0000313" key="3">
    <source>
        <dbReference type="Proteomes" id="UP000078503"/>
    </source>
</evidence>
<name>A0A178K6J9_9GAMM</name>
<organism evidence="2 3">
    <name type="scientific">Photobacterium jeanii</name>
    <dbReference type="NCBI Taxonomy" id="858640"/>
    <lineage>
        <taxon>Bacteria</taxon>
        <taxon>Pseudomonadati</taxon>
        <taxon>Pseudomonadota</taxon>
        <taxon>Gammaproteobacteria</taxon>
        <taxon>Vibrionales</taxon>
        <taxon>Vibrionaceae</taxon>
        <taxon>Photobacterium</taxon>
    </lineage>
</organism>
<dbReference type="STRING" id="858640.A3K86_14895"/>
<feature type="signal peptide" evidence="1">
    <location>
        <begin position="1"/>
        <end position="22"/>
    </location>
</feature>
<evidence type="ECO:0000256" key="1">
    <source>
        <dbReference type="SAM" id="SignalP"/>
    </source>
</evidence>
<gene>
    <name evidence="2" type="ORF">A3K86_14895</name>
</gene>
<comment type="caution">
    <text evidence="2">The sequence shown here is derived from an EMBL/GenBank/DDBJ whole genome shotgun (WGS) entry which is preliminary data.</text>
</comment>
<dbReference type="AlphaFoldDB" id="A0A178K6J9"/>
<proteinExistence type="predicted"/>
<dbReference type="Proteomes" id="UP000078503">
    <property type="component" value="Unassembled WGS sequence"/>
</dbReference>
<protein>
    <submittedName>
        <fullName evidence="2">Uncharacterized protein</fullName>
    </submittedName>
</protein>
<sequence length="105" mass="11680">MKKQAGLFLLSCGALFSASAFAHFPIMSCWSESEQIVCHAGYSDGSTAVDYDIHLYDYDDTLIAKETTDKGSKVRFTKPDTDFYIVFDAGHESPVEVDVVEIKEK</sequence>
<feature type="chain" id="PRO_5008090029" evidence="1">
    <location>
        <begin position="23"/>
        <end position="105"/>
    </location>
</feature>
<keyword evidence="3" id="KW-1185">Reference proteome</keyword>
<accession>A0A178K6J9</accession>